<comment type="caution">
    <text evidence="2">The sequence shown here is derived from an EMBL/GenBank/DDBJ whole genome shotgun (WGS) entry which is preliminary data.</text>
</comment>
<accession>A0ABN3LEH0</accession>
<reference evidence="2 3" key="1">
    <citation type="journal article" date="2019" name="Int. J. Syst. Evol. Microbiol.">
        <title>The Global Catalogue of Microorganisms (GCM) 10K type strain sequencing project: providing services to taxonomists for standard genome sequencing and annotation.</title>
        <authorList>
            <consortium name="The Broad Institute Genomics Platform"/>
            <consortium name="The Broad Institute Genome Sequencing Center for Infectious Disease"/>
            <person name="Wu L."/>
            <person name="Ma J."/>
        </authorList>
    </citation>
    <scope>NUCLEOTIDE SEQUENCE [LARGE SCALE GENOMIC DNA]</scope>
    <source>
        <strain evidence="2 3">JCM 6307</strain>
    </source>
</reference>
<evidence type="ECO:0000256" key="1">
    <source>
        <dbReference type="SAM" id="MobiDB-lite"/>
    </source>
</evidence>
<dbReference type="Proteomes" id="UP001501358">
    <property type="component" value="Unassembled WGS sequence"/>
</dbReference>
<evidence type="ECO:0000313" key="3">
    <source>
        <dbReference type="Proteomes" id="UP001501358"/>
    </source>
</evidence>
<sequence length="76" mass="8140">MDPDTVPAGYAERGLPPGPQGTPFPARPALAANSPSVVVVRDSTPHDHPEAVTAYVQARASQQIRRMNRHQVGQTD</sequence>
<keyword evidence="3" id="KW-1185">Reference proteome</keyword>
<protein>
    <submittedName>
        <fullName evidence="2">Uncharacterized protein</fullName>
    </submittedName>
</protein>
<organism evidence="2 3">
    <name type="scientific">Streptomyces thermolineatus</name>
    <dbReference type="NCBI Taxonomy" id="44033"/>
    <lineage>
        <taxon>Bacteria</taxon>
        <taxon>Bacillati</taxon>
        <taxon>Actinomycetota</taxon>
        <taxon>Actinomycetes</taxon>
        <taxon>Kitasatosporales</taxon>
        <taxon>Streptomycetaceae</taxon>
        <taxon>Streptomyces</taxon>
    </lineage>
</organism>
<feature type="region of interest" description="Disordered" evidence="1">
    <location>
        <begin position="1"/>
        <end position="25"/>
    </location>
</feature>
<proteinExistence type="predicted"/>
<gene>
    <name evidence="2" type="ORF">GCM10010406_19040</name>
</gene>
<evidence type="ECO:0000313" key="2">
    <source>
        <dbReference type="EMBL" id="GAA2482923.1"/>
    </source>
</evidence>
<name>A0ABN3LEH0_9ACTN</name>
<feature type="compositionally biased region" description="Pro residues" evidence="1">
    <location>
        <begin position="16"/>
        <end position="25"/>
    </location>
</feature>
<dbReference type="EMBL" id="BAAATA010000008">
    <property type="protein sequence ID" value="GAA2482923.1"/>
    <property type="molecule type" value="Genomic_DNA"/>
</dbReference>